<dbReference type="KEGG" id="dds:Ddes_0937"/>
<reference evidence="1" key="1">
    <citation type="submission" date="2009-01" db="EMBL/GenBank/DDBJ databases">
        <title>Complete sequence of Desulfovibrio desulfuricans subsp. desulfuricans str. ATCC 27774.</title>
        <authorList>
            <consortium name="US DOE Joint Genome Institute"/>
            <person name="Lucas S."/>
            <person name="Copeland A."/>
            <person name="Lapidus A."/>
            <person name="Glavina del Rio T."/>
            <person name="Tice H."/>
            <person name="Bruce D."/>
            <person name="Goodwin L."/>
            <person name="Pitluck S."/>
            <person name="Sims D."/>
            <person name="Lu M."/>
            <person name="Kiss H."/>
            <person name="Meineke L."/>
            <person name="Brettin T."/>
            <person name="Detter J.C."/>
            <person name="Han C."/>
            <person name="Larimer F."/>
            <person name="Land M."/>
            <person name="Hauser L."/>
            <person name="Kyrpides N."/>
            <person name="Ovchinnikova G."/>
            <person name="Hazen T.C."/>
        </authorList>
    </citation>
    <scope>NUCLEOTIDE SEQUENCE [LARGE SCALE GENOMIC DNA]</scope>
    <source>
        <strain evidence="1">ATCC 27774</strain>
    </source>
</reference>
<name>B8IZB7_DESDA</name>
<evidence type="ECO:0000313" key="1">
    <source>
        <dbReference type="EMBL" id="ACL48844.1"/>
    </source>
</evidence>
<sequence length="87" mass="9886">MGVVRQRKEYCLPRYPQHAKALFLADIPTIFSPLPCLNFWYPQRRSNTLLNEQGYRADVIEAQLAHGEKNAIRAATIMPNICRSAAA</sequence>
<organism evidence="1">
    <name type="scientific">Desulfovibrio desulfuricans (strain ATCC 27774 / DSM 6949 / MB)</name>
    <dbReference type="NCBI Taxonomy" id="525146"/>
    <lineage>
        <taxon>Bacteria</taxon>
        <taxon>Pseudomonadati</taxon>
        <taxon>Thermodesulfobacteriota</taxon>
        <taxon>Desulfovibrionia</taxon>
        <taxon>Desulfovibrionales</taxon>
        <taxon>Desulfovibrionaceae</taxon>
        <taxon>Desulfovibrio</taxon>
    </lineage>
</organism>
<dbReference type="AlphaFoldDB" id="B8IZB7"/>
<gene>
    <name evidence="1" type="ordered locus">Ddes_0937</name>
</gene>
<dbReference type="EMBL" id="CP001358">
    <property type="protein sequence ID" value="ACL48844.1"/>
    <property type="molecule type" value="Genomic_DNA"/>
</dbReference>
<dbReference type="HOGENOM" id="CLU_2478249_0_0_7"/>
<accession>B8IZB7</accession>
<proteinExistence type="predicted"/>
<protein>
    <submittedName>
        <fullName evidence="1">Uncharacterized protein</fullName>
    </submittedName>
</protein>